<evidence type="ECO:0000259" key="12">
    <source>
        <dbReference type="PROSITE" id="PS50994"/>
    </source>
</evidence>
<feature type="compositionally biased region" description="Basic and acidic residues" evidence="11">
    <location>
        <begin position="35"/>
        <end position="50"/>
    </location>
</feature>
<evidence type="ECO:0000256" key="1">
    <source>
        <dbReference type="ARBA" id="ARBA00022670"/>
    </source>
</evidence>
<feature type="compositionally biased region" description="Basic and acidic residues" evidence="11">
    <location>
        <begin position="85"/>
        <end position="95"/>
    </location>
</feature>
<feature type="compositionally biased region" description="Low complexity" evidence="11">
    <location>
        <begin position="57"/>
        <end position="73"/>
    </location>
</feature>
<dbReference type="InterPro" id="IPR012337">
    <property type="entry name" value="RNaseH-like_sf"/>
</dbReference>
<evidence type="ECO:0000256" key="10">
    <source>
        <dbReference type="ARBA" id="ARBA00023172"/>
    </source>
</evidence>
<dbReference type="VEuPathDB" id="ToxoDB:EPH_0011980"/>
<dbReference type="InterPro" id="IPR050951">
    <property type="entry name" value="Retrovirus_Pol_polyprotein"/>
</dbReference>
<evidence type="ECO:0000256" key="2">
    <source>
        <dbReference type="ARBA" id="ARBA00022723"/>
    </source>
</evidence>
<reference evidence="13" key="2">
    <citation type="submission" date="2013-10" db="EMBL/GenBank/DDBJ databases">
        <authorList>
            <person name="Aslett M."/>
        </authorList>
    </citation>
    <scope>NUCLEOTIDE SEQUENCE [LARGE SCALE GENOMIC DNA]</scope>
    <source>
        <strain evidence="13">Houghton</strain>
    </source>
</reference>
<keyword evidence="9" id="KW-0238">DNA-binding</keyword>
<dbReference type="Gene3D" id="1.10.340.70">
    <property type="match status" value="1"/>
</dbReference>
<evidence type="ECO:0000256" key="8">
    <source>
        <dbReference type="ARBA" id="ARBA00022932"/>
    </source>
</evidence>
<dbReference type="GO" id="GO:0006310">
    <property type="term" value="P:DNA recombination"/>
    <property type="evidence" value="ECO:0007669"/>
    <property type="project" value="UniProtKB-KW"/>
</dbReference>
<dbReference type="Pfam" id="PF17921">
    <property type="entry name" value="Integrase_H2C2"/>
    <property type="match status" value="1"/>
</dbReference>
<dbReference type="InterPro" id="IPR056924">
    <property type="entry name" value="SH3_Tf2-1"/>
</dbReference>
<reference evidence="13" key="1">
    <citation type="submission" date="2013-10" db="EMBL/GenBank/DDBJ databases">
        <title>Genomic analysis of the causative agents of coccidiosis in chickens.</title>
        <authorList>
            <person name="Reid A.J."/>
            <person name="Blake D."/>
            <person name="Billington K."/>
            <person name="Browne H."/>
            <person name="Dunn M."/>
            <person name="Hung S."/>
            <person name="Kawahara F."/>
            <person name="Miranda-Saavedra D."/>
            <person name="Mourier T."/>
            <person name="Nagra H."/>
            <person name="Otto T.D."/>
            <person name="Rawlings N."/>
            <person name="Sanchez A."/>
            <person name="Sanders M."/>
            <person name="Subramaniam C."/>
            <person name="Tay Y."/>
            <person name="Dear P."/>
            <person name="Doerig C."/>
            <person name="Gruber A."/>
            <person name="Parkinson J."/>
            <person name="Shirley M."/>
            <person name="Wan K.L."/>
            <person name="Berriman M."/>
            <person name="Tomley F."/>
            <person name="Pain A."/>
        </authorList>
    </citation>
    <scope>NUCLEOTIDE SEQUENCE [LARGE SCALE GENOMIC DNA]</scope>
    <source>
        <strain evidence="13">Houghton</strain>
    </source>
</reference>
<dbReference type="OrthoDB" id="2202254at2759"/>
<dbReference type="InterPro" id="IPR041588">
    <property type="entry name" value="Integrase_H2C2"/>
</dbReference>
<evidence type="ECO:0000256" key="5">
    <source>
        <dbReference type="ARBA" id="ARBA00022842"/>
    </source>
</evidence>
<keyword evidence="3" id="KW-0064">Aspartyl protease</keyword>
<evidence type="ECO:0000256" key="7">
    <source>
        <dbReference type="ARBA" id="ARBA00022918"/>
    </source>
</evidence>
<evidence type="ECO:0000256" key="3">
    <source>
        <dbReference type="ARBA" id="ARBA00022750"/>
    </source>
</evidence>
<dbReference type="AlphaFoldDB" id="U6GU32"/>
<keyword evidence="4" id="KW-0378">Hydrolase</keyword>
<keyword evidence="5" id="KW-0460">Magnesium</keyword>
<protein>
    <submittedName>
        <fullName evidence="13">Similar to Transposon MAGGYgagandpolgenehomologues, related</fullName>
    </submittedName>
</protein>
<name>U6GU32_9EIME</name>
<keyword evidence="14" id="KW-1185">Reference proteome</keyword>
<dbReference type="PANTHER" id="PTHR37984:SF5">
    <property type="entry name" value="PROTEIN NYNRIN-LIKE"/>
    <property type="match status" value="1"/>
</dbReference>
<dbReference type="Proteomes" id="UP000018201">
    <property type="component" value="Unassembled WGS sequence"/>
</dbReference>
<dbReference type="GO" id="GO:0006508">
    <property type="term" value="P:proteolysis"/>
    <property type="evidence" value="ECO:0007669"/>
    <property type="project" value="UniProtKB-KW"/>
</dbReference>
<feature type="region of interest" description="Disordered" evidence="11">
    <location>
        <begin position="1"/>
        <end position="102"/>
    </location>
</feature>
<evidence type="ECO:0000256" key="6">
    <source>
        <dbReference type="ARBA" id="ARBA00022908"/>
    </source>
</evidence>
<dbReference type="GO" id="GO:0003964">
    <property type="term" value="F:RNA-directed DNA polymerase activity"/>
    <property type="evidence" value="ECO:0007669"/>
    <property type="project" value="UniProtKB-KW"/>
</dbReference>
<dbReference type="Pfam" id="PF24626">
    <property type="entry name" value="SH3_Tf2-1"/>
    <property type="match status" value="1"/>
</dbReference>
<evidence type="ECO:0000256" key="4">
    <source>
        <dbReference type="ARBA" id="ARBA00022801"/>
    </source>
</evidence>
<dbReference type="PANTHER" id="PTHR37984">
    <property type="entry name" value="PROTEIN CBG26694"/>
    <property type="match status" value="1"/>
</dbReference>
<dbReference type="InterPro" id="IPR036397">
    <property type="entry name" value="RNaseH_sf"/>
</dbReference>
<keyword evidence="1" id="KW-0645">Protease</keyword>
<keyword evidence="7" id="KW-0695">RNA-directed DNA polymerase</keyword>
<gene>
    <name evidence="13" type="ORF">EPH_0011980</name>
</gene>
<dbReference type="GO" id="GO:0003887">
    <property type="term" value="F:DNA-directed DNA polymerase activity"/>
    <property type="evidence" value="ECO:0007669"/>
    <property type="project" value="UniProtKB-KW"/>
</dbReference>
<dbReference type="Gene3D" id="3.30.420.10">
    <property type="entry name" value="Ribonuclease H-like superfamily/Ribonuclease H"/>
    <property type="match status" value="1"/>
</dbReference>
<feature type="domain" description="Integrase catalytic" evidence="12">
    <location>
        <begin position="227"/>
        <end position="394"/>
    </location>
</feature>
<keyword evidence="6" id="KW-0229">DNA integration</keyword>
<dbReference type="GO" id="GO:0003677">
    <property type="term" value="F:DNA binding"/>
    <property type="evidence" value="ECO:0007669"/>
    <property type="project" value="UniProtKB-KW"/>
</dbReference>
<accession>U6GU32</accession>
<keyword evidence="2" id="KW-0479">Metal-binding</keyword>
<dbReference type="EMBL" id="HG692652">
    <property type="protein sequence ID" value="CDI83776.1"/>
    <property type="molecule type" value="Genomic_DNA"/>
</dbReference>
<evidence type="ECO:0000313" key="13">
    <source>
        <dbReference type="EMBL" id="CDI83776.1"/>
    </source>
</evidence>
<dbReference type="SUPFAM" id="SSF53098">
    <property type="entry name" value="Ribonuclease H-like"/>
    <property type="match status" value="1"/>
</dbReference>
<evidence type="ECO:0000256" key="9">
    <source>
        <dbReference type="ARBA" id="ARBA00023125"/>
    </source>
</evidence>
<proteinExistence type="predicted"/>
<organism evidence="13 14">
    <name type="scientific">Eimeria praecox</name>
    <dbReference type="NCBI Taxonomy" id="51316"/>
    <lineage>
        <taxon>Eukaryota</taxon>
        <taxon>Sar</taxon>
        <taxon>Alveolata</taxon>
        <taxon>Apicomplexa</taxon>
        <taxon>Conoidasida</taxon>
        <taxon>Coccidia</taxon>
        <taxon>Eucoccidiorida</taxon>
        <taxon>Eimeriorina</taxon>
        <taxon>Eimeriidae</taxon>
        <taxon>Eimeria</taxon>
    </lineage>
</organism>
<keyword evidence="8" id="KW-0239">DNA-directed DNA polymerase</keyword>
<dbReference type="GO" id="GO:0004190">
    <property type="term" value="F:aspartic-type endopeptidase activity"/>
    <property type="evidence" value="ECO:0007669"/>
    <property type="project" value="UniProtKB-KW"/>
</dbReference>
<keyword evidence="10" id="KW-0233">DNA recombination</keyword>
<dbReference type="PROSITE" id="PS50994">
    <property type="entry name" value="INTEGRASE"/>
    <property type="match status" value="1"/>
</dbReference>
<keyword evidence="8" id="KW-0548">Nucleotidyltransferase</keyword>
<feature type="compositionally biased region" description="Low complexity" evidence="11">
    <location>
        <begin position="1"/>
        <end position="16"/>
    </location>
</feature>
<dbReference type="InterPro" id="IPR001584">
    <property type="entry name" value="Integrase_cat-core"/>
</dbReference>
<evidence type="ECO:0000313" key="14">
    <source>
        <dbReference type="Proteomes" id="UP000018201"/>
    </source>
</evidence>
<evidence type="ECO:0000256" key="11">
    <source>
        <dbReference type="SAM" id="MobiDB-lite"/>
    </source>
</evidence>
<dbReference type="GO" id="GO:0015074">
    <property type="term" value="P:DNA integration"/>
    <property type="evidence" value="ECO:0007669"/>
    <property type="project" value="UniProtKB-KW"/>
</dbReference>
<dbReference type="GO" id="GO:0046872">
    <property type="term" value="F:metal ion binding"/>
    <property type="evidence" value="ECO:0007669"/>
    <property type="project" value="UniProtKB-KW"/>
</dbReference>
<keyword evidence="8" id="KW-0808">Transferase</keyword>
<sequence length="528" mass="59233">MPPAAGPELPAEGAAPTPSPLTLLQPGGDPLPARDPARGKPRDYRADAGTHPRQGRRPAAAAASPSPGAALSSPPAPLDQPPTTSRDETPLHRPSGEAALTPQRWEAAYPLCPLFREAFSTARHREGDEVPYDPQGRRYTFRFQSPYLHICVHALWRICVPTLPVILSHVLYRHHDHVTAGHGGQEKTFLALSRLYYWPGMQSYTNAYVESCVKCRASKALTQKPAGLLQPILILSRLWIHVSIDFTTDLPTTPRGHDSILVIVDSLSKMAPFIPKRKTATIANTVELLAGCLIRYHGFSDVLISDRDPRFQSTLWQRLCHRFHIKRAMSSAYHPQTDGQTEHVNRTLEQMLRTYRQTDESEWERLLPALELAYNTTSHSSTDRSPFEVMIGQNPLTAADLDTVGALAPTPTSPMTKMFRQLCDRTQSRIMKAKWQQKLYADTRRWDVTYKPGDLVWISSRHLPGLNQCSQLEPRFRGPFPMTERIGQLAYRVALPPTYASHNVFHVSLLVQDRLRDPQMTPKEAAIG</sequence>